<dbReference type="EMBL" id="RXIC02000021">
    <property type="protein sequence ID" value="KAB1220272.1"/>
    <property type="molecule type" value="Genomic_DNA"/>
</dbReference>
<feature type="transmembrane region" description="Helical" evidence="2">
    <location>
        <begin position="15"/>
        <end position="35"/>
    </location>
</feature>
<organism evidence="3 4">
    <name type="scientific">Morella rubra</name>
    <name type="common">Chinese bayberry</name>
    <dbReference type="NCBI Taxonomy" id="262757"/>
    <lineage>
        <taxon>Eukaryota</taxon>
        <taxon>Viridiplantae</taxon>
        <taxon>Streptophyta</taxon>
        <taxon>Embryophyta</taxon>
        <taxon>Tracheophyta</taxon>
        <taxon>Spermatophyta</taxon>
        <taxon>Magnoliopsida</taxon>
        <taxon>eudicotyledons</taxon>
        <taxon>Gunneridae</taxon>
        <taxon>Pentapetalae</taxon>
        <taxon>rosids</taxon>
        <taxon>fabids</taxon>
        <taxon>Fagales</taxon>
        <taxon>Myricaceae</taxon>
        <taxon>Morella</taxon>
    </lineage>
</organism>
<sequence>MADVAVDSFFRLQDFLPPIPIGVMSWWWAGAIGAAKKKSKTKEPPGSYQSVGLVIGVTGIVGNSLAEILPLPGHTRGPLEAYMGGGRSECKERRFNCNNGDVFKWKHLWKVLAEHFGIEKYGFEEGERVTLAEMMKDKGPVWEEIVRENQVQHTMLEEVGGGENAAIHTSKNFLPEDPLFDGPDPDIGLSDP</sequence>
<dbReference type="Gene3D" id="3.40.50.720">
    <property type="entry name" value="NAD(P)-binding Rossmann-like Domain"/>
    <property type="match status" value="1"/>
</dbReference>
<keyword evidence="2" id="KW-0812">Transmembrane</keyword>
<evidence type="ECO:0000256" key="1">
    <source>
        <dbReference type="SAM" id="MobiDB-lite"/>
    </source>
</evidence>
<keyword evidence="4" id="KW-1185">Reference proteome</keyword>
<dbReference type="PANTHER" id="PTHR32487">
    <property type="entry name" value="3-OXO-DELTA(4,5)-STEROID 5-BETA-REDUCTASE"/>
    <property type="match status" value="1"/>
</dbReference>
<evidence type="ECO:0000256" key="2">
    <source>
        <dbReference type="SAM" id="Phobius"/>
    </source>
</evidence>
<gene>
    <name evidence="3" type="ORF">CJ030_MR3G019018</name>
</gene>
<reference evidence="3 4" key="1">
    <citation type="journal article" date="2019" name="Plant Biotechnol. J.">
        <title>The red bayberry genome and genetic basis of sex determination.</title>
        <authorList>
            <person name="Jia H.M."/>
            <person name="Jia H.J."/>
            <person name="Cai Q.L."/>
            <person name="Wang Y."/>
            <person name="Zhao H.B."/>
            <person name="Yang W.F."/>
            <person name="Wang G.Y."/>
            <person name="Li Y.H."/>
            <person name="Zhan D.L."/>
            <person name="Shen Y.T."/>
            <person name="Niu Q.F."/>
            <person name="Chang L."/>
            <person name="Qiu J."/>
            <person name="Zhao L."/>
            <person name="Xie H.B."/>
            <person name="Fu W.Y."/>
            <person name="Jin J."/>
            <person name="Li X.W."/>
            <person name="Jiao Y."/>
            <person name="Zhou C.C."/>
            <person name="Tu T."/>
            <person name="Chai C.Y."/>
            <person name="Gao J.L."/>
            <person name="Fan L.J."/>
            <person name="van de Weg E."/>
            <person name="Wang J.Y."/>
            <person name="Gao Z.S."/>
        </authorList>
    </citation>
    <scope>NUCLEOTIDE SEQUENCE [LARGE SCALE GENOMIC DNA]</scope>
    <source>
        <tissue evidence="3">Leaves</tissue>
    </source>
</reference>
<accession>A0A6A1W4X2</accession>
<dbReference type="PANTHER" id="PTHR32487:SF0">
    <property type="entry name" value="3-OXO-DELTA(4,5)-STEROID 5-BETA-REDUCTASE"/>
    <property type="match status" value="1"/>
</dbReference>
<proteinExistence type="predicted"/>
<comment type="caution">
    <text evidence="3">The sequence shown here is derived from an EMBL/GenBank/DDBJ whole genome shotgun (WGS) entry which is preliminary data.</text>
</comment>
<evidence type="ECO:0000313" key="3">
    <source>
        <dbReference type="EMBL" id="KAB1220272.1"/>
    </source>
</evidence>
<name>A0A6A1W4X2_9ROSI</name>
<dbReference type="AlphaFoldDB" id="A0A6A1W4X2"/>
<protein>
    <submittedName>
        <fullName evidence="3">3-oxo-Delta(4,5)-steroid 5-beta-reductase</fullName>
    </submittedName>
</protein>
<dbReference type="OrthoDB" id="1731983at2759"/>
<keyword evidence="2" id="KW-1133">Transmembrane helix</keyword>
<evidence type="ECO:0000313" key="4">
    <source>
        <dbReference type="Proteomes" id="UP000516437"/>
    </source>
</evidence>
<feature type="region of interest" description="Disordered" evidence="1">
    <location>
        <begin position="171"/>
        <end position="192"/>
    </location>
</feature>
<dbReference type="Proteomes" id="UP000516437">
    <property type="component" value="Chromosome 3"/>
</dbReference>
<keyword evidence="2" id="KW-0472">Membrane</keyword>